<gene>
    <name evidence="1" type="ORF">NST17_16280</name>
</gene>
<evidence type="ECO:0000313" key="2">
    <source>
        <dbReference type="Proteomes" id="UP001459714"/>
    </source>
</evidence>
<comment type="caution">
    <text evidence="1">The sequence shown here is derived from an EMBL/GenBank/DDBJ whole genome shotgun (WGS) entry which is preliminary data.</text>
</comment>
<reference evidence="1 2" key="1">
    <citation type="submission" date="2024-03" db="EMBL/GenBank/DDBJ databases">
        <title>Bacilli Hybrid Assemblies.</title>
        <authorList>
            <person name="Kovac J."/>
        </authorList>
    </citation>
    <scope>NUCLEOTIDE SEQUENCE [LARGE SCALE GENOMIC DNA]</scope>
    <source>
        <strain evidence="1 2">FSL M8-0022</strain>
    </source>
</reference>
<dbReference type="RefSeq" id="WP_328169142.1">
    <property type="nucleotide sequence ID" value="NZ_JAROAO010000153.1"/>
</dbReference>
<dbReference type="Proteomes" id="UP001459714">
    <property type="component" value="Unassembled WGS sequence"/>
</dbReference>
<proteinExistence type="predicted"/>
<name>A0ABU9K0W4_9BACI</name>
<keyword evidence="2" id="KW-1185">Reference proteome</keyword>
<accession>A0ABU9K0W4</accession>
<sequence length="45" mass="5562">MATRLFLVVILSRKTPFFGDETRFRRHFEPKNFTFWRRDSFSSSF</sequence>
<dbReference type="EMBL" id="JBBYAK010000001">
    <property type="protein sequence ID" value="MEL3958718.1"/>
    <property type="molecule type" value="Genomic_DNA"/>
</dbReference>
<organism evidence="1 2">
    <name type="scientific">Caldifermentibacillus hisashii</name>
    <dbReference type="NCBI Taxonomy" id="996558"/>
    <lineage>
        <taxon>Bacteria</taxon>
        <taxon>Bacillati</taxon>
        <taxon>Bacillota</taxon>
        <taxon>Bacilli</taxon>
        <taxon>Bacillales</taxon>
        <taxon>Bacillaceae</taxon>
        <taxon>Caldifermentibacillus</taxon>
    </lineage>
</organism>
<evidence type="ECO:0000313" key="1">
    <source>
        <dbReference type="EMBL" id="MEL3958718.1"/>
    </source>
</evidence>
<protein>
    <submittedName>
        <fullName evidence="1">Uncharacterized protein</fullName>
    </submittedName>
</protein>